<gene>
    <name evidence="3" type="ORF">CAAN4_H22144</name>
</gene>
<organism evidence="3 4">
    <name type="scientific">[Candida] anglica</name>
    <dbReference type="NCBI Taxonomy" id="148631"/>
    <lineage>
        <taxon>Eukaryota</taxon>
        <taxon>Fungi</taxon>
        <taxon>Dikarya</taxon>
        <taxon>Ascomycota</taxon>
        <taxon>Saccharomycotina</taxon>
        <taxon>Pichiomycetes</taxon>
        <taxon>Debaryomycetaceae</taxon>
        <taxon>Kurtzmaniella</taxon>
    </lineage>
</organism>
<protein>
    <recommendedName>
        <fullName evidence="2">YMC020W-like alpha/beta hydrolase domain-containing protein</fullName>
    </recommendedName>
</protein>
<feature type="compositionally biased region" description="Polar residues" evidence="1">
    <location>
        <begin position="1"/>
        <end position="23"/>
    </location>
</feature>
<dbReference type="InterPro" id="IPR029058">
    <property type="entry name" value="AB_hydrolase_fold"/>
</dbReference>
<reference evidence="3 4" key="1">
    <citation type="submission" date="2024-01" db="EMBL/GenBank/DDBJ databases">
        <authorList>
            <consortium name="Genoscope - CEA"/>
            <person name="William W."/>
        </authorList>
    </citation>
    <scope>NUCLEOTIDE SEQUENCE [LARGE SCALE GENOMIC DNA]</scope>
    <source>
        <strain evidence="3 4">29B2s-10</strain>
    </source>
</reference>
<feature type="domain" description="YMC020W-like alpha/beta hydrolase" evidence="2">
    <location>
        <begin position="325"/>
        <end position="673"/>
    </location>
</feature>
<dbReference type="InterPro" id="IPR058933">
    <property type="entry name" value="YMC020W-like_ab_hydrolase"/>
</dbReference>
<feature type="region of interest" description="Disordered" evidence="1">
    <location>
        <begin position="68"/>
        <end position="97"/>
    </location>
</feature>
<dbReference type="PANTHER" id="PTHR47349:SF1">
    <property type="entry name" value="AER328WP"/>
    <property type="match status" value="1"/>
</dbReference>
<proteinExistence type="predicted"/>
<feature type="compositionally biased region" description="Low complexity" evidence="1">
    <location>
        <begin position="264"/>
        <end position="291"/>
    </location>
</feature>
<feature type="region of interest" description="Disordered" evidence="1">
    <location>
        <begin position="264"/>
        <end position="306"/>
    </location>
</feature>
<name>A0ABP0EQQ9_9ASCO</name>
<feature type="compositionally biased region" description="Basic and acidic residues" evidence="1">
    <location>
        <begin position="68"/>
        <end position="81"/>
    </location>
</feature>
<dbReference type="PANTHER" id="PTHR47349">
    <property type="entry name" value="CHROMOSOME 8, WHOLE GENOME SHOTGUN SEQUENCE"/>
    <property type="match status" value="1"/>
</dbReference>
<sequence length="770" mass="86647">MSDTTIRTGFNWSFSGSTQQSSADGEPSNGLGLGTIREVSRETSGTNLTATNNLTRRTSTWWNWNEQEEYHESTQQQDHEQLQPSSMDSETDGSFWTPTYRRMSSVVSYVYRTESVSEPVITEGNVQPSEGPISAKEENNSGSNEVTWYTWIWNGFGTSQNDTEPPNAHEELLRSAKAAIEANKDSLHYAFKNNRTHHNSAYGELAVASTKTEEHPVRYKYKKVPLLPNQIQESNLTATTNNSTTTIAANTGSTLNSTVAPTANTSTNPTTTSITTQSSPQLVQSKSFKSPSPIPPNIPKVSSSASSIKSQRSILSTYRNNLVTPDIDENFRPITLKTKLRLIGEHLLFQDETSEAHLYKHNMENISLKKTKRIKKIVIIGVHGFFPFKMVKTLIGEPTGSSMRFTNEATKAIYKWLETNEEVHKELGEVGEEEEIDIETISLEGKGKIENRVENLYKLLLNWIEVINNCDFLFMIGHSQGSAVAIHLLAKLIENHHVKTIQKIGLLSMSGILQGPFPGLDSKIVIRAYSSTENEILNELFEFSKSNSYQSIKLAQSIQILVENNVKITLTGSINDQLIPMYSSLGLNINHPNIFRCINVNENCEYPNFVVVLLKILLLLINLGHGDHGLFGELSKICMGTVSKGGHSRIYSNNDIYLISIKHALETTNLHHSQPLYGYNRRKLSNEISLDGTAGTVPPPPTDNTSNLYNIPFYVHELIQDLIHTKHLSNIKLVQELLYEYKNWEPTQKHWKDLKYCLEALNEFDIEEFF</sequence>
<dbReference type="EMBL" id="OZ004260">
    <property type="protein sequence ID" value="CAK7922055.1"/>
    <property type="molecule type" value="Genomic_DNA"/>
</dbReference>
<dbReference type="Proteomes" id="UP001497600">
    <property type="component" value="Chromosome H"/>
</dbReference>
<feature type="region of interest" description="Disordered" evidence="1">
    <location>
        <begin position="122"/>
        <end position="141"/>
    </location>
</feature>
<dbReference type="Pfam" id="PF26147">
    <property type="entry name" value="AB_HYDROLASE_YMC0-YMC35"/>
    <property type="match status" value="1"/>
</dbReference>
<evidence type="ECO:0000259" key="2">
    <source>
        <dbReference type="Pfam" id="PF26147"/>
    </source>
</evidence>
<dbReference type="InterPro" id="IPR058934">
    <property type="entry name" value="YMC020W-like"/>
</dbReference>
<accession>A0ABP0EQQ9</accession>
<evidence type="ECO:0000256" key="1">
    <source>
        <dbReference type="SAM" id="MobiDB-lite"/>
    </source>
</evidence>
<evidence type="ECO:0000313" key="3">
    <source>
        <dbReference type="EMBL" id="CAK7922055.1"/>
    </source>
</evidence>
<evidence type="ECO:0000313" key="4">
    <source>
        <dbReference type="Proteomes" id="UP001497600"/>
    </source>
</evidence>
<dbReference type="SUPFAM" id="SSF53474">
    <property type="entry name" value="alpha/beta-Hydrolases"/>
    <property type="match status" value="1"/>
</dbReference>
<feature type="region of interest" description="Disordered" evidence="1">
    <location>
        <begin position="1"/>
        <end position="33"/>
    </location>
</feature>
<feature type="compositionally biased region" description="Polar residues" evidence="1">
    <location>
        <begin position="82"/>
        <end position="97"/>
    </location>
</feature>
<keyword evidence="4" id="KW-1185">Reference proteome</keyword>